<protein>
    <submittedName>
        <fullName evidence="1">Uncharacterized protein</fullName>
    </submittedName>
</protein>
<comment type="caution">
    <text evidence="1">The sequence shown here is derived from an EMBL/GenBank/DDBJ whole genome shotgun (WGS) entry which is preliminary data.</text>
</comment>
<evidence type="ECO:0000313" key="1">
    <source>
        <dbReference type="EMBL" id="KAF7829639.1"/>
    </source>
</evidence>
<dbReference type="AlphaFoldDB" id="A0A834WSH1"/>
<organism evidence="1 2">
    <name type="scientific">Senna tora</name>
    <dbReference type="NCBI Taxonomy" id="362788"/>
    <lineage>
        <taxon>Eukaryota</taxon>
        <taxon>Viridiplantae</taxon>
        <taxon>Streptophyta</taxon>
        <taxon>Embryophyta</taxon>
        <taxon>Tracheophyta</taxon>
        <taxon>Spermatophyta</taxon>
        <taxon>Magnoliopsida</taxon>
        <taxon>eudicotyledons</taxon>
        <taxon>Gunneridae</taxon>
        <taxon>Pentapetalae</taxon>
        <taxon>rosids</taxon>
        <taxon>fabids</taxon>
        <taxon>Fabales</taxon>
        <taxon>Fabaceae</taxon>
        <taxon>Caesalpinioideae</taxon>
        <taxon>Cassia clade</taxon>
        <taxon>Senna</taxon>
    </lineage>
</organism>
<gene>
    <name evidence="1" type="ORF">G2W53_011972</name>
</gene>
<sequence>MISERDKTVLYAISNPVDFLISDCLLPMSNARAVLQASGIPLPFDSSISCSLVDFMKRQSTFLPSTMAQVNNLQARQYAAGAYIFINHMDKSPKITLHLAAMLIASEGRRSKHIYSFSLPT</sequence>
<accession>A0A834WSH1</accession>
<dbReference type="Proteomes" id="UP000634136">
    <property type="component" value="Unassembled WGS sequence"/>
</dbReference>
<proteinExistence type="predicted"/>
<reference evidence="1" key="1">
    <citation type="submission" date="2020-09" db="EMBL/GenBank/DDBJ databases">
        <title>Genome-Enabled Discovery of Anthraquinone Biosynthesis in Senna tora.</title>
        <authorList>
            <person name="Kang S.-H."/>
            <person name="Pandey R.P."/>
            <person name="Lee C.-M."/>
            <person name="Sim J.-S."/>
            <person name="Jeong J.-T."/>
            <person name="Choi B.-S."/>
            <person name="Jung M."/>
            <person name="Ginzburg D."/>
            <person name="Zhao K."/>
            <person name="Won S.Y."/>
            <person name="Oh T.-J."/>
            <person name="Yu Y."/>
            <person name="Kim N.-H."/>
            <person name="Lee O.R."/>
            <person name="Lee T.-H."/>
            <person name="Bashyal P."/>
            <person name="Kim T.-S."/>
            <person name="Lee W.-H."/>
            <person name="Kawkins C."/>
            <person name="Kim C.-K."/>
            <person name="Kim J.S."/>
            <person name="Ahn B.O."/>
            <person name="Rhee S.Y."/>
            <person name="Sohng J.K."/>
        </authorList>
    </citation>
    <scope>NUCLEOTIDE SEQUENCE</scope>
    <source>
        <tissue evidence="1">Leaf</tissue>
    </source>
</reference>
<name>A0A834WSH1_9FABA</name>
<evidence type="ECO:0000313" key="2">
    <source>
        <dbReference type="Proteomes" id="UP000634136"/>
    </source>
</evidence>
<dbReference type="EMBL" id="JAAIUW010000005">
    <property type="protein sequence ID" value="KAF7829639.1"/>
    <property type="molecule type" value="Genomic_DNA"/>
</dbReference>
<keyword evidence="2" id="KW-1185">Reference proteome</keyword>